<evidence type="ECO:0000313" key="7">
    <source>
        <dbReference type="EMBL" id="CDP19767.1"/>
    </source>
</evidence>
<proteinExistence type="predicted"/>
<dbReference type="Gramene" id="CDP19767">
    <property type="protein sequence ID" value="CDP19767"/>
    <property type="gene ID" value="GSCOC_T00006615001"/>
</dbReference>
<name>A0A068VGQ9_COFCA</name>
<feature type="domain" description="ABC-2 type transporter transmembrane" evidence="6">
    <location>
        <begin position="3"/>
        <end position="110"/>
    </location>
</feature>
<evidence type="ECO:0000256" key="2">
    <source>
        <dbReference type="ARBA" id="ARBA00022692"/>
    </source>
</evidence>
<evidence type="ECO:0000256" key="1">
    <source>
        <dbReference type="ARBA" id="ARBA00004141"/>
    </source>
</evidence>
<dbReference type="PANTHER" id="PTHR48040">
    <property type="entry name" value="PLEIOTROPIC DRUG RESISTANCE PROTEIN 1-LIKE ISOFORM X1"/>
    <property type="match status" value="1"/>
</dbReference>
<feature type="transmembrane region" description="Helical" evidence="5">
    <location>
        <begin position="79"/>
        <end position="99"/>
    </location>
</feature>
<feature type="transmembrane region" description="Helical" evidence="5">
    <location>
        <begin position="53"/>
        <end position="73"/>
    </location>
</feature>
<evidence type="ECO:0000256" key="5">
    <source>
        <dbReference type="SAM" id="Phobius"/>
    </source>
</evidence>
<dbReference type="STRING" id="49390.A0A068VGQ9"/>
<dbReference type="PhylomeDB" id="A0A068VGQ9"/>
<keyword evidence="3 5" id="KW-1133">Transmembrane helix</keyword>
<accession>A0A068VGQ9</accession>
<dbReference type="Pfam" id="PF01061">
    <property type="entry name" value="ABC2_membrane"/>
    <property type="match status" value="1"/>
</dbReference>
<dbReference type="InterPro" id="IPR013525">
    <property type="entry name" value="ABC2_TM"/>
</dbReference>
<evidence type="ECO:0000313" key="8">
    <source>
        <dbReference type="Proteomes" id="UP000295252"/>
    </source>
</evidence>
<dbReference type="GO" id="GO:0016020">
    <property type="term" value="C:membrane"/>
    <property type="evidence" value="ECO:0007669"/>
    <property type="project" value="UniProtKB-SubCell"/>
</dbReference>
<organism evidence="7 8">
    <name type="scientific">Coffea canephora</name>
    <name type="common">Robusta coffee</name>
    <dbReference type="NCBI Taxonomy" id="49390"/>
    <lineage>
        <taxon>Eukaryota</taxon>
        <taxon>Viridiplantae</taxon>
        <taxon>Streptophyta</taxon>
        <taxon>Embryophyta</taxon>
        <taxon>Tracheophyta</taxon>
        <taxon>Spermatophyta</taxon>
        <taxon>Magnoliopsida</taxon>
        <taxon>eudicotyledons</taxon>
        <taxon>Gunneridae</taxon>
        <taxon>Pentapetalae</taxon>
        <taxon>asterids</taxon>
        <taxon>lamiids</taxon>
        <taxon>Gentianales</taxon>
        <taxon>Rubiaceae</taxon>
        <taxon>Ixoroideae</taxon>
        <taxon>Gardenieae complex</taxon>
        <taxon>Bertiereae - Coffeeae clade</taxon>
        <taxon>Coffeeae</taxon>
        <taxon>Coffea</taxon>
    </lineage>
</organism>
<dbReference type="EMBL" id="HG739754">
    <property type="protein sequence ID" value="CDP19767.1"/>
    <property type="molecule type" value="Genomic_DNA"/>
</dbReference>
<keyword evidence="2 5" id="KW-0812">Transmembrane</keyword>
<dbReference type="GO" id="GO:0140359">
    <property type="term" value="F:ABC-type transporter activity"/>
    <property type="evidence" value="ECO:0007669"/>
    <property type="project" value="InterPro"/>
</dbReference>
<protein>
    <submittedName>
        <fullName evidence="7">DH200=94 genomic scaffold, scaffold_670</fullName>
    </submittedName>
</protein>
<dbReference type="Proteomes" id="UP000295252">
    <property type="component" value="Unassembled WGS sequence"/>
</dbReference>
<keyword evidence="4 5" id="KW-0472">Membrane</keyword>
<keyword evidence="8" id="KW-1185">Reference proteome</keyword>
<evidence type="ECO:0000256" key="3">
    <source>
        <dbReference type="ARBA" id="ARBA00022989"/>
    </source>
</evidence>
<sequence length="159" mass="18597">MNTAVLFIGPYNCSTVQPILTIERSALYLERAVGMYSALPYARAQRVIAEIPYVFAQTTYYAFIVYAMMSFQWTKARFFWFYFVTFFSFLEYTYFVMMISSISTKPTSGTNPGRSTLRAFQPIFWLLYPKICNFQVVDMVLLDLPISMDSLWTNCIPIW</sequence>
<dbReference type="PANTHER" id="PTHR48040:SF53">
    <property type="entry name" value="ABC TRANSPORTER G FAMILY MEMBER 35-LIKE"/>
    <property type="match status" value="1"/>
</dbReference>
<dbReference type="OrthoDB" id="66620at2759"/>
<evidence type="ECO:0000259" key="6">
    <source>
        <dbReference type="Pfam" id="PF01061"/>
    </source>
</evidence>
<dbReference type="AlphaFoldDB" id="A0A068VGQ9"/>
<gene>
    <name evidence="7" type="ORF">GSCOC_T00006615001</name>
</gene>
<evidence type="ECO:0000256" key="4">
    <source>
        <dbReference type="ARBA" id="ARBA00023136"/>
    </source>
</evidence>
<dbReference type="InParanoid" id="A0A068VGQ9"/>
<reference evidence="8" key="1">
    <citation type="journal article" date="2014" name="Science">
        <title>The coffee genome provides insight into the convergent evolution of caffeine biosynthesis.</title>
        <authorList>
            <person name="Denoeud F."/>
            <person name="Carretero-Paulet L."/>
            <person name="Dereeper A."/>
            <person name="Droc G."/>
            <person name="Guyot R."/>
            <person name="Pietrella M."/>
            <person name="Zheng C."/>
            <person name="Alberti A."/>
            <person name="Anthony F."/>
            <person name="Aprea G."/>
            <person name="Aury J.M."/>
            <person name="Bento P."/>
            <person name="Bernard M."/>
            <person name="Bocs S."/>
            <person name="Campa C."/>
            <person name="Cenci A."/>
            <person name="Combes M.C."/>
            <person name="Crouzillat D."/>
            <person name="Da Silva C."/>
            <person name="Daddiego L."/>
            <person name="De Bellis F."/>
            <person name="Dussert S."/>
            <person name="Garsmeur O."/>
            <person name="Gayraud T."/>
            <person name="Guignon V."/>
            <person name="Jahn K."/>
            <person name="Jamilloux V."/>
            <person name="Joet T."/>
            <person name="Labadie K."/>
            <person name="Lan T."/>
            <person name="Leclercq J."/>
            <person name="Lepelley M."/>
            <person name="Leroy T."/>
            <person name="Li L.T."/>
            <person name="Librado P."/>
            <person name="Lopez L."/>
            <person name="Munoz A."/>
            <person name="Noel B."/>
            <person name="Pallavicini A."/>
            <person name="Perrotta G."/>
            <person name="Poncet V."/>
            <person name="Pot D."/>
            <person name="Priyono X."/>
            <person name="Rigoreau M."/>
            <person name="Rouard M."/>
            <person name="Rozas J."/>
            <person name="Tranchant-Dubreuil C."/>
            <person name="VanBuren R."/>
            <person name="Zhang Q."/>
            <person name="Andrade A.C."/>
            <person name="Argout X."/>
            <person name="Bertrand B."/>
            <person name="de Kochko A."/>
            <person name="Graziosi G."/>
            <person name="Henry R.J."/>
            <person name="Jayarama X."/>
            <person name="Ming R."/>
            <person name="Nagai C."/>
            <person name="Rounsley S."/>
            <person name="Sankoff D."/>
            <person name="Giuliano G."/>
            <person name="Albert V.A."/>
            <person name="Wincker P."/>
            <person name="Lashermes P."/>
        </authorList>
    </citation>
    <scope>NUCLEOTIDE SEQUENCE [LARGE SCALE GENOMIC DNA]</scope>
    <source>
        <strain evidence="8">cv. DH200-94</strain>
    </source>
</reference>
<comment type="subcellular location">
    <subcellularLocation>
        <location evidence="1">Membrane</location>
        <topology evidence="1">Multi-pass membrane protein</topology>
    </subcellularLocation>
</comment>